<dbReference type="EMBL" id="VKLW01000005">
    <property type="protein sequence ID" value="TYK34805.1"/>
    <property type="molecule type" value="Genomic_DNA"/>
</dbReference>
<name>A0A5D3EIH4_9BACE</name>
<dbReference type="Proteomes" id="UP000324383">
    <property type="component" value="Unassembled WGS sequence"/>
</dbReference>
<feature type="domain" description="Lnb N-terminal periplasmic" evidence="3">
    <location>
        <begin position="24"/>
        <end position="157"/>
    </location>
</feature>
<keyword evidence="1" id="KW-0812">Transmembrane</keyword>
<evidence type="ECO:0000259" key="3">
    <source>
        <dbReference type="Pfam" id="PF13387"/>
    </source>
</evidence>
<keyword evidence="1" id="KW-1133">Transmembrane helix</keyword>
<dbReference type="Pfam" id="PF25221">
    <property type="entry name" value="5TMH_Lnb"/>
    <property type="match status" value="1"/>
</dbReference>
<evidence type="ECO:0000313" key="6">
    <source>
        <dbReference type="Proteomes" id="UP000324383"/>
    </source>
</evidence>
<evidence type="ECO:0000256" key="1">
    <source>
        <dbReference type="SAM" id="Phobius"/>
    </source>
</evidence>
<proteinExistence type="predicted"/>
<protein>
    <submittedName>
        <fullName evidence="5">DUF4105 domain-containing protein</fullName>
    </submittedName>
</protein>
<comment type="caution">
    <text evidence="5">The sequence shown here is derived from an EMBL/GenBank/DDBJ whole genome shotgun (WGS) entry which is preliminary data.</text>
</comment>
<dbReference type="InterPro" id="IPR057436">
    <property type="entry name" value="5TMH_Lnb"/>
</dbReference>
<feature type="signal peptide" evidence="2">
    <location>
        <begin position="1"/>
        <end position="22"/>
    </location>
</feature>
<feature type="transmembrane region" description="Helical" evidence="1">
    <location>
        <begin position="371"/>
        <end position="390"/>
    </location>
</feature>
<dbReference type="RefSeq" id="WP_148727017.1">
    <property type="nucleotide sequence ID" value="NZ_CP197398.1"/>
</dbReference>
<dbReference type="Pfam" id="PF13387">
    <property type="entry name" value="Lnb_N"/>
    <property type="match status" value="1"/>
</dbReference>
<accession>A0A5D3EIH4</accession>
<evidence type="ECO:0000313" key="5">
    <source>
        <dbReference type="EMBL" id="TYK34805.1"/>
    </source>
</evidence>
<sequence length="396" mass="45845">MKRYIPCLLLALLILYFPAEKASASQNDSVHISLLTCSPGEEIYTLFGHTAIRYQNLSRNIDVVFNYGLFSFNAPNFIFRFTLGETDYQLGVTEFDFFAREYAYYGRSVWQQELNLAPIEKERLLFLLERNYLPENRVYRYNYFYDNCSTRPRDRIEECVMDGILYPSYPKDGSRTYRKIIHEFCKDHPWARFGMDFCLGSAADRPINRRQMMFAPYYLMNAFAGAHVGNEIKRRPLVTSTEEIIQAKTPTDAGVWFPTPFQSSLLLFILTVTFTIYGIRRGKGLWGIDLLLFGAAGIAGCILAFLAIFSQHPALNPNFLLIAFHPLHLLLLPYIIYCVRKRKKCAYHTLNFLVLMFFIILFPLIPQNIDFAVVPLALSLLIRSASNMILTYTKKE</sequence>
<keyword evidence="2" id="KW-0732">Signal</keyword>
<evidence type="ECO:0000259" key="4">
    <source>
        <dbReference type="Pfam" id="PF25221"/>
    </source>
</evidence>
<dbReference type="InterPro" id="IPR025178">
    <property type="entry name" value="Lnb_N"/>
</dbReference>
<feature type="transmembrane region" description="Helical" evidence="1">
    <location>
        <begin position="346"/>
        <end position="365"/>
    </location>
</feature>
<evidence type="ECO:0000256" key="2">
    <source>
        <dbReference type="SAM" id="SignalP"/>
    </source>
</evidence>
<feature type="transmembrane region" description="Helical" evidence="1">
    <location>
        <begin position="255"/>
        <end position="278"/>
    </location>
</feature>
<organism evidence="5 6">
    <name type="scientific">Bacteroides pyogenes</name>
    <dbReference type="NCBI Taxonomy" id="310300"/>
    <lineage>
        <taxon>Bacteria</taxon>
        <taxon>Pseudomonadati</taxon>
        <taxon>Bacteroidota</taxon>
        <taxon>Bacteroidia</taxon>
        <taxon>Bacteroidales</taxon>
        <taxon>Bacteroidaceae</taxon>
        <taxon>Bacteroides</taxon>
    </lineage>
</organism>
<reference evidence="5 6" key="1">
    <citation type="submission" date="2019-07" db="EMBL/GenBank/DDBJ databases">
        <title>Draft Genome Sequences of Bacteroides pyogenes Strains Isolated from the Uterus Holstein Dairy Cows with Metritis.</title>
        <authorList>
            <person name="Cunha F."/>
            <person name="Galvao K.N."/>
            <person name="Jeon S.J."/>
            <person name="Jeong K.C."/>
        </authorList>
    </citation>
    <scope>NUCLEOTIDE SEQUENCE [LARGE SCALE GENOMIC DNA]</scope>
    <source>
        <strain evidence="5 6">KG-31</strain>
    </source>
</reference>
<feature type="chain" id="PRO_5030116324" evidence="2">
    <location>
        <begin position="23"/>
        <end position="396"/>
    </location>
</feature>
<keyword evidence="1" id="KW-0472">Membrane</keyword>
<feature type="transmembrane region" description="Helical" evidence="1">
    <location>
        <begin position="321"/>
        <end position="339"/>
    </location>
</feature>
<feature type="domain" description="Lnb-like transmembrane" evidence="4">
    <location>
        <begin position="256"/>
        <end position="395"/>
    </location>
</feature>
<gene>
    <name evidence="5" type="ORF">FNJ60_03320</name>
</gene>
<feature type="transmembrane region" description="Helical" evidence="1">
    <location>
        <begin position="290"/>
        <end position="309"/>
    </location>
</feature>
<keyword evidence="6" id="KW-1185">Reference proteome</keyword>
<dbReference type="AlphaFoldDB" id="A0A5D3EIH4"/>